<dbReference type="EMBL" id="JACHIP010000005">
    <property type="protein sequence ID" value="MBB5059377.1"/>
    <property type="molecule type" value="Genomic_DNA"/>
</dbReference>
<name>A0A7W7ZGE5_9BACT</name>
<evidence type="ECO:0000313" key="7">
    <source>
        <dbReference type="EMBL" id="MBB5059377.1"/>
    </source>
</evidence>
<dbReference type="PANTHER" id="PTHR36842">
    <property type="entry name" value="PROTEIN TOLB HOMOLOG"/>
    <property type="match status" value="1"/>
</dbReference>
<keyword evidence="2 3" id="KW-0238">DNA-binding</keyword>
<evidence type="ECO:0000256" key="1">
    <source>
        <dbReference type="ARBA" id="ARBA00009820"/>
    </source>
</evidence>
<feature type="DNA-binding region" description="OmpR/PhoB-type" evidence="3">
    <location>
        <begin position="6"/>
        <end position="106"/>
    </location>
</feature>
<dbReference type="Pfam" id="PF00486">
    <property type="entry name" value="Trans_reg_C"/>
    <property type="match status" value="1"/>
</dbReference>
<proteinExistence type="inferred from homology"/>
<keyword evidence="5" id="KW-0812">Transmembrane</keyword>
<feature type="compositionally biased region" description="Polar residues" evidence="4">
    <location>
        <begin position="150"/>
        <end position="167"/>
    </location>
</feature>
<dbReference type="InterPro" id="IPR001867">
    <property type="entry name" value="OmpR/PhoB-type_DNA-bd"/>
</dbReference>
<organism evidence="7 8">
    <name type="scientific">Granulicella aggregans</name>
    <dbReference type="NCBI Taxonomy" id="474949"/>
    <lineage>
        <taxon>Bacteria</taxon>
        <taxon>Pseudomonadati</taxon>
        <taxon>Acidobacteriota</taxon>
        <taxon>Terriglobia</taxon>
        <taxon>Terriglobales</taxon>
        <taxon>Acidobacteriaceae</taxon>
        <taxon>Granulicella</taxon>
    </lineage>
</organism>
<dbReference type="SUPFAM" id="SSF46894">
    <property type="entry name" value="C-terminal effector domain of the bipartite response regulators"/>
    <property type="match status" value="1"/>
</dbReference>
<feature type="transmembrane region" description="Helical" evidence="5">
    <location>
        <begin position="204"/>
        <end position="224"/>
    </location>
</feature>
<dbReference type="PROSITE" id="PS51755">
    <property type="entry name" value="OMPR_PHOB"/>
    <property type="match status" value="1"/>
</dbReference>
<evidence type="ECO:0000259" key="6">
    <source>
        <dbReference type="PROSITE" id="PS51755"/>
    </source>
</evidence>
<evidence type="ECO:0000256" key="2">
    <source>
        <dbReference type="ARBA" id="ARBA00023125"/>
    </source>
</evidence>
<feature type="domain" description="OmpR/PhoB-type" evidence="6">
    <location>
        <begin position="6"/>
        <end position="106"/>
    </location>
</feature>
<keyword evidence="5" id="KW-0472">Membrane</keyword>
<comment type="caution">
    <text evidence="7">The sequence shown here is derived from an EMBL/GenBank/DDBJ whole genome shotgun (WGS) entry which is preliminary data.</text>
</comment>
<dbReference type="InterPro" id="IPR011042">
    <property type="entry name" value="6-blade_b-propeller_TolB-like"/>
</dbReference>
<gene>
    <name evidence="7" type="ORF">HDF16_004100</name>
</gene>
<dbReference type="SUPFAM" id="SSF75011">
    <property type="entry name" value="3-carboxy-cis,cis-mucoante lactonizing enzyme"/>
    <property type="match status" value="1"/>
</dbReference>
<dbReference type="RefSeq" id="WP_348641363.1">
    <property type="nucleotide sequence ID" value="NZ_JACHIP010000005.1"/>
</dbReference>
<evidence type="ECO:0000256" key="4">
    <source>
        <dbReference type="SAM" id="MobiDB-lite"/>
    </source>
</evidence>
<dbReference type="AlphaFoldDB" id="A0A7W7ZGE5"/>
<reference evidence="7 8" key="1">
    <citation type="submission" date="2020-08" db="EMBL/GenBank/DDBJ databases">
        <title>Genomic Encyclopedia of Type Strains, Phase IV (KMG-V): Genome sequencing to study the core and pangenomes of soil and plant-associated prokaryotes.</title>
        <authorList>
            <person name="Whitman W."/>
        </authorList>
    </citation>
    <scope>NUCLEOTIDE SEQUENCE [LARGE SCALE GENOMIC DNA]</scope>
    <source>
        <strain evidence="7 8">M8UP14</strain>
    </source>
</reference>
<dbReference type="GO" id="GO:0000160">
    <property type="term" value="P:phosphorelay signal transduction system"/>
    <property type="evidence" value="ECO:0007669"/>
    <property type="project" value="InterPro"/>
</dbReference>
<keyword evidence="5" id="KW-1133">Transmembrane helix</keyword>
<dbReference type="Gene3D" id="2.120.10.30">
    <property type="entry name" value="TolB, C-terminal domain"/>
    <property type="match status" value="3"/>
</dbReference>
<evidence type="ECO:0000256" key="3">
    <source>
        <dbReference type="PROSITE-ProRule" id="PRU01091"/>
    </source>
</evidence>
<comment type="similarity">
    <text evidence="1">Belongs to the TolB family.</text>
</comment>
<protein>
    <submittedName>
        <fullName evidence="7">Tol biopolymer transport system component/DNA-binding winged helix-turn-helix (WHTH) protein</fullName>
    </submittedName>
</protein>
<dbReference type="GO" id="GO:0003677">
    <property type="term" value="F:DNA binding"/>
    <property type="evidence" value="ECO:0007669"/>
    <property type="project" value="UniProtKB-UniRule"/>
</dbReference>
<dbReference type="SUPFAM" id="SSF82171">
    <property type="entry name" value="DPP6 N-terminal domain-like"/>
    <property type="match status" value="1"/>
</dbReference>
<dbReference type="GO" id="GO:0006355">
    <property type="term" value="P:regulation of DNA-templated transcription"/>
    <property type="evidence" value="ECO:0007669"/>
    <property type="project" value="InterPro"/>
</dbReference>
<keyword evidence="8" id="KW-1185">Reference proteome</keyword>
<dbReference type="Pfam" id="PF07676">
    <property type="entry name" value="PD40"/>
    <property type="match status" value="2"/>
</dbReference>
<dbReference type="InterPro" id="IPR036388">
    <property type="entry name" value="WH-like_DNA-bd_sf"/>
</dbReference>
<evidence type="ECO:0000256" key="5">
    <source>
        <dbReference type="SAM" id="Phobius"/>
    </source>
</evidence>
<feature type="region of interest" description="Disordered" evidence="4">
    <location>
        <begin position="135"/>
        <end position="173"/>
    </location>
</feature>
<dbReference type="InterPro" id="IPR016032">
    <property type="entry name" value="Sig_transdc_resp-reg_C-effctor"/>
</dbReference>
<dbReference type="InterPro" id="IPR011659">
    <property type="entry name" value="WD40"/>
</dbReference>
<dbReference type="SMART" id="SM00862">
    <property type="entry name" value="Trans_reg_C"/>
    <property type="match status" value="1"/>
</dbReference>
<dbReference type="PANTHER" id="PTHR36842:SF1">
    <property type="entry name" value="PROTEIN TOLB"/>
    <property type="match status" value="1"/>
</dbReference>
<accession>A0A7W7ZGE5</accession>
<dbReference type="Proteomes" id="UP000540989">
    <property type="component" value="Unassembled WGS sequence"/>
</dbReference>
<dbReference type="Gene3D" id="1.10.10.10">
    <property type="entry name" value="Winged helix-like DNA-binding domain superfamily/Winged helix DNA-binding domain"/>
    <property type="match status" value="1"/>
</dbReference>
<dbReference type="CDD" id="cd00383">
    <property type="entry name" value="trans_reg_C"/>
    <property type="match status" value="1"/>
</dbReference>
<sequence length="773" mass="85218">MTGEKVDRVVFGNFEADLRSGELWKSGYRIKLPRQPFRVLAALLARPGEVVTREDLQHEVWAANTNVDFDQAIAAAINKIREALGDSAENPRFVQTLTKRGYRFIAPVTLMPEHPISPPADSMPLVIPERISAHDGSENNVEDEPKNLQALPSGSPNAQTGRTQSRPESVPTIEALRTDRTVFEEDLTKGALEDRFNRLDRTKFAYLCLIAISVFACAMIGRWLSIPTPNTTPYRVEQITHYVPISLGPPNPESFLAMAMDGNRVLTPVMVNGRPRLSAIDVDTAEVQGIEVPDEISSNSLADISRDGSRLLLRSQQSTKSEQPLWVVPSVGGSGRRIPGVLAHDAAWMPDGTSILYATGNDLATIGPNEDSSITYAKLPGRAFWLRWSPNGSLLRFTLFDPVTHAAALWELESGSHTPRPVTIPNFISSSACCGVWLPDGQSYVFQSNDNLWQLEGFGRQAKLVQLTNGPLRSLSPVAARNGNRIFFVGLEAPAGLQQFEAERKEFRPAPAFLADANRIDFSRDGRWVAWTDLHEKLWRAHTDGSDKVRLTSDALEVFLAHWSPDGKRLAAMARKPGGVWQIYLVDANGGKAEVLLDEARNAADPSWSNDGGSLVFGREPDLMGKENGSRTIQIINLSTHRVEEIPSSEDLFSPRWSPDGLWIVSLTLDQKNVMLYDVTHQHWQRLVSTSAADPIWSADSKAIYVHAFLADRQPILRVEVPSGGTQIVADLGNLHNGDVANYFFGGITARGEPLVQPRVGTGNLYSLELTKP</sequence>
<evidence type="ECO:0000313" key="8">
    <source>
        <dbReference type="Proteomes" id="UP000540989"/>
    </source>
</evidence>